<dbReference type="Proteomes" id="UP000533598">
    <property type="component" value="Unassembled WGS sequence"/>
</dbReference>
<evidence type="ECO:0000313" key="1">
    <source>
        <dbReference type="EMBL" id="MBB4679499.1"/>
    </source>
</evidence>
<sequence length="274" mass="29757">MTCVYTHVSDYSLNVDAEETIRAVLAAADRPWGRRLNDALLLAGSEATAYAVAPYAPVPVAALRPDVPPRADRPDIAACDAAGVLRALAGTGLAEVRTVWSEPYTDAYLNTGRQLLAVHVLRPFVVLGMRYWHSREALDRLARHGYVYSDRWEVTERSHIVPAGWYLVGLVGEFLFTLVGAAAVAFDSDEHPDAVAERLALRALDTEGFGAAHCMAECRACGSRWCAESGSWLFRPEGDTDARGWDFDTIGEVSDTGTVPCPHCKTGQVGFCVS</sequence>
<dbReference type="EMBL" id="JACHMH010000001">
    <property type="protein sequence ID" value="MBB4679499.1"/>
    <property type="molecule type" value="Genomic_DNA"/>
</dbReference>
<protein>
    <submittedName>
        <fullName evidence="1">Uncharacterized protein</fullName>
    </submittedName>
</protein>
<comment type="caution">
    <text evidence="1">The sequence shown here is derived from an EMBL/GenBank/DDBJ whole genome shotgun (WGS) entry which is preliminary data.</text>
</comment>
<dbReference type="AlphaFoldDB" id="A0A7W7CE62"/>
<gene>
    <name evidence="1" type="ORF">HNR67_005617</name>
</gene>
<organism evidence="1 2">
    <name type="scientific">Crossiella cryophila</name>
    <dbReference type="NCBI Taxonomy" id="43355"/>
    <lineage>
        <taxon>Bacteria</taxon>
        <taxon>Bacillati</taxon>
        <taxon>Actinomycetota</taxon>
        <taxon>Actinomycetes</taxon>
        <taxon>Pseudonocardiales</taxon>
        <taxon>Pseudonocardiaceae</taxon>
        <taxon>Crossiella</taxon>
    </lineage>
</organism>
<reference evidence="1 2" key="1">
    <citation type="submission" date="2020-08" db="EMBL/GenBank/DDBJ databases">
        <title>Sequencing the genomes of 1000 actinobacteria strains.</title>
        <authorList>
            <person name="Klenk H.-P."/>
        </authorList>
    </citation>
    <scope>NUCLEOTIDE SEQUENCE [LARGE SCALE GENOMIC DNA]</scope>
    <source>
        <strain evidence="1 2">DSM 44230</strain>
    </source>
</reference>
<accession>A0A7W7CE62</accession>
<evidence type="ECO:0000313" key="2">
    <source>
        <dbReference type="Proteomes" id="UP000533598"/>
    </source>
</evidence>
<keyword evidence="2" id="KW-1185">Reference proteome</keyword>
<proteinExistence type="predicted"/>
<name>A0A7W7CE62_9PSEU</name>
<dbReference type="RefSeq" id="WP_185005238.1">
    <property type="nucleotide sequence ID" value="NZ_BAAAUI010000001.1"/>
</dbReference>